<sequence length="115" mass="12978">MPRRRAPRAASRAPRSWKCAQERHQLDPLCTKGKRRLMGSVETYLLLYVQTECGRSHQEPITREKWVDACLYPSRMKNGVNGLMENGTHALHGNPTMTGGLIAKRTLSQFTSIGI</sequence>
<name>A0A8X6RDY5_TRICX</name>
<gene>
    <name evidence="1" type="ORF">TNCV_4761121</name>
</gene>
<dbReference type="Proteomes" id="UP000887159">
    <property type="component" value="Unassembled WGS sequence"/>
</dbReference>
<comment type="caution">
    <text evidence="1">The sequence shown here is derived from an EMBL/GenBank/DDBJ whole genome shotgun (WGS) entry which is preliminary data.</text>
</comment>
<keyword evidence="2" id="KW-1185">Reference proteome</keyword>
<reference evidence="1" key="1">
    <citation type="submission" date="2020-08" db="EMBL/GenBank/DDBJ databases">
        <title>Multicomponent nature underlies the extraordinary mechanical properties of spider dragline silk.</title>
        <authorList>
            <person name="Kono N."/>
            <person name="Nakamura H."/>
            <person name="Mori M."/>
            <person name="Yoshida Y."/>
            <person name="Ohtoshi R."/>
            <person name="Malay A.D."/>
            <person name="Moran D.A.P."/>
            <person name="Tomita M."/>
            <person name="Numata K."/>
            <person name="Arakawa K."/>
        </authorList>
    </citation>
    <scope>NUCLEOTIDE SEQUENCE</scope>
</reference>
<protein>
    <submittedName>
        <fullName evidence="1">Uncharacterized protein</fullName>
    </submittedName>
</protein>
<proteinExistence type="predicted"/>
<dbReference type="EMBL" id="BMAU01021172">
    <property type="protein sequence ID" value="GFX93233.1"/>
    <property type="molecule type" value="Genomic_DNA"/>
</dbReference>
<dbReference type="AlphaFoldDB" id="A0A8X6RDY5"/>
<organism evidence="1 2">
    <name type="scientific">Trichonephila clavipes</name>
    <name type="common">Golden silk orbweaver</name>
    <name type="synonym">Nephila clavipes</name>
    <dbReference type="NCBI Taxonomy" id="2585209"/>
    <lineage>
        <taxon>Eukaryota</taxon>
        <taxon>Metazoa</taxon>
        <taxon>Ecdysozoa</taxon>
        <taxon>Arthropoda</taxon>
        <taxon>Chelicerata</taxon>
        <taxon>Arachnida</taxon>
        <taxon>Araneae</taxon>
        <taxon>Araneomorphae</taxon>
        <taxon>Entelegynae</taxon>
        <taxon>Araneoidea</taxon>
        <taxon>Nephilidae</taxon>
        <taxon>Trichonephila</taxon>
    </lineage>
</organism>
<evidence type="ECO:0000313" key="1">
    <source>
        <dbReference type="EMBL" id="GFX93233.1"/>
    </source>
</evidence>
<accession>A0A8X6RDY5</accession>
<evidence type="ECO:0000313" key="2">
    <source>
        <dbReference type="Proteomes" id="UP000887159"/>
    </source>
</evidence>